<dbReference type="AlphaFoldDB" id="A0A0N4ZBS1"/>
<sequence length="85" mass="9934">MAESFLSALFQLFIAVGLLIYTSQECLNFMQLTYHTGVRVNGDEAIRMLLIVFIMQYTCYNSSYLIHDVLMKMPKEQILKELYLI</sequence>
<protein>
    <submittedName>
        <fullName evidence="3">Uncharacterized protein</fullName>
    </submittedName>
</protein>
<accession>A0A0N4ZBS1</accession>
<reference evidence="3" key="1">
    <citation type="submission" date="2017-02" db="UniProtKB">
        <authorList>
            <consortium name="WormBaseParasite"/>
        </authorList>
    </citation>
    <scope>IDENTIFICATION</scope>
</reference>
<evidence type="ECO:0000313" key="3">
    <source>
        <dbReference type="WBParaSite" id="PTRK_0000498000.1"/>
    </source>
</evidence>
<feature type="transmembrane region" description="Helical" evidence="1">
    <location>
        <begin position="46"/>
        <end position="66"/>
    </location>
</feature>
<evidence type="ECO:0000256" key="1">
    <source>
        <dbReference type="SAM" id="Phobius"/>
    </source>
</evidence>
<evidence type="ECO:0000313" key="2">
    <source>
        <dbReference type="Proteomes" id="UP000038045"/>
    </source>
</evidence>
<organism evidence="2 3">
    <name type="scientific">Parastrongyloides trichosuri</name>
    <name type="common">Possum-specific nematode worm</name>
    <dbReference type="NCBI Taxonomy" id="131310"/>
    <lineage>
        <taxon>Eukaryota</taxon>
        <taxon>Metazoa</taxon>
        <taxon>Ecdysozoa</taxon>
        <taxon>Nematoda</taxon>
        <taxon>Chromadorea</taxon>
        <taxon>Rhabditida</taxon>
        <taxon>Tylenchina</taxon>
        <taxon>Panagrolaimomorpha</taxon>
        <taxon>Strongyloidoidea</taxon>
        <taxon>Strongyloididae</taxon>
        <taxon>Parastrongyloides</taxon>
    </lineage>
</organism>
<dbReference type="Proteomes" id="UP000038045">
    <property type="component" value="Unplaced"/>
</dbReference>
<proteinExistence type="predicted"/>
<keyword evidence="1" id="KW-0812">Transmembrane</keyword>
<keyword evidence="1" id="KW-0472">Membrane</keyword>
<name>A0A0N4ZBS1_PARTI</name>
<keyword evidence="1" id="KW-1133">Transmembrane helix</keyword>
<keyword evidence="2" id="KW-1185">Reference proteome</keyword>
<dbReference type="WBParaSite" id="PTRK_0000498000.1">
    <property type="protein sequence ID" value="PTRK_0000498000.1"/>
    <property type="gene ID" value="PTRK_0000498000"/>
</dbReference>